<dbReference type="Gramene" id="OE9A033779T1">
    <property type="protein sequence ID" value="OE9A033779C1"/>
    <property type="gene ID" value="OE9A033779"/>
</dbReference>
<proteinExistence type="predicted"/>
<name>A0A8S0TQS5_OLEEU</name>
<sequence>MKQVTQRSISQRKITHPKRSTWLIRSLRALASFFPYSLDLKPYAHCPRFPTAAPRGSPGRVSAFPDQDRSHTCSVRDLPPPSSFFCFFNSSFVGLAGSS</sequence>
<comment type="caution">
    <text evidence="1">The sequence shown here is derived from an EMBL/GenBank/DDBJ whole genome shotgun (WGS) entry which is preliminary data.</text>
</comment>
<evidence type="ECO:0000313" key="2">
    <source>
        <dbReference type="Proteomes" id="UP000594638"/>
    </source>
</evidence>
<protein>
    <submittedName>
        <fullName evidence="1">Uncharacterized protein</fullName>
    </submittedName>
</protein>
<organism evidence="1 2">
    <name type="scientific">Olea europaea subsp. europaea</name>
    <dbReference type="NCBI Taxonomy" id="158383"/>
    <lineage>
        <taxon>Eukaryota</taxon>
        <taxon>Viridiplantae</taxon>
        <taxon>Streptophyta</taxon>
        <taxon>Embryophyta</taxon>
        <taxon>Tracheophyta</taxon>
        <taxon>Spermatophyta</taxon>
        <taxon>Magnoliopsida</taxon>
        <taxon>eudicotyledons</taxon>
        <taxon>Gunneridae</taxon>
        <taxon>Pentapetalae</taxon>
        <taxon>asterids</taxon>
        <taxon>lamiids</taxon>
        <taxon>Lamiales</taxon>
        <taxon>Oleaceae</taxon>
        <taxon>Oleeae</taxon>
        <taxon>Olea</taxon>
    </lineage>
</organism>
<evidence type="ECO:0000313" key="1">
    <source>
        <dbReference type="EMBL" id="CAA3007216.1"/>
    </source>
</evidence>
<dbReference type="AlphaFoldDB" id="A0A8S0TQS5"/>
<accession>A0A8S0TQS5</accession>
<reference evidence="1 2" key="1">
    <citation type="submission" date="2019-12" db="EMBL/GenBank/DDBJ databases">
        <authorList>
            <person name="Alioto T."/>
            <person name="Alioto T."/>
            <person name="Gomez Garrido J."/>
        </authorList>
    </citation>
    <scope>NUCLEOTIDE SEQUENCE [LARGE SCALE GENOMIC DNA]</scope>
</reference>
<keyword evidence="2" id="KW-1185">Reference proteome</keyword>
<dbReference type="OrthoDB" id="1727355at2759"/>
<dbReference type="Proteomes" id="UP000594638">
    <property type="component" value="Unassembled WGS sequence"/>
</dbReference>
<gene>
    <name evidence="1" type="ORF">OLEA9_A033779</name>
</gene>
<dbReference type="EMBL" id="CACTIH010007270">
    <property type="protein sequence ID" value="CAA3007216.1"/>
    <property type="molecule type" value="Genomic_DNA"/>
</dbReference>